<reference evidence="2" key="1">
    <citation type="submission" date="2018-06" db="EMBL/GenBank/DDBJ databases">
        <title>Complete genome of Pseudomonas insecticola strain QZS01.</title>
        <authorList>
            <person name="Wang J."/>
            <person name="Su Q."/>
        </authorList>
    </citation>
    <scope>NUCLEOTIDE SEQUENCE [LARGE SCALE GENOMIC DNA]</scope>
    <source>
        <strain evidence="2">QZS01</strain>
    </source>
</reference>
<proteinExistence type="predicted"/>
<sequence>MKGTGFDIVIDKEFSSAYFIAILSAVFALDKNYIFIAHSIEELAVPTDMFRTVKILAIVHKVYGSFCSAIQFSIDGDVKYNVEDVIIKISKYGNVKCLLPDESSRCDIDMILFLPDGTKRNVYVNSEAMDRNEYIIENYK</sequence>
<keyword evidence="2" id="KW-1185">Reference proteome</keyword>
<evidence type="ECO:0000313" key="1">
    <source>
        <dbReference type="EMBL" id="AZS51509.1"/>
    </source>
</evidence>
<accession>A0A3Q9JK67</accession>
<dbReference type="AlphaFoldDB" id="A0A3Q9JK67"/>
<name>A0A3Q9JK67_9GAMM</name>
<dbReference type="Proteomes" id="UP000273143">
    <property type="component" value="Chromosome"/>
</dbReference>
<dbReference type="EMBL" id="CP029822">
    <property type="protein sequence ID" value="AZS51509.1"/>
    <property type="molecule type" value="Genomic_DNA"/>
</dbReference>
<dbReference type="KEGG" id="emo:DM558_12340"/>
<protein>
    <submittedName>
        <fullName evidence="1">Uncharacterized protein</fullName>
    </submittedName>
</protein>
<evidence type="ECO:0000313" key="2">
    <source>
        <dbReference type="Proteomes" id="UP000273143"/>
    </source>
</evidence>
<dbReference type="RefSeq" id="WP_127164259.1">
    <property type="nucleotide sequence ID" value="NZ_CP029822.1"/>
</dbReference>
<organism evidence="1 2">
    <name type="scientific">Entomomonas moraniae</name>
    <dbReference type="NCBI Taxonomy" id="2213226"/>
    <lineage>
        <taxon>Bacteria</taxon>
        <taxon>Pseudomonadati</taxon>
        <taxon>Pseudomonadota</taxon>
        <taxon>Gammaproteobacteria</taxon>
        <taxon>Pseudomonadales</taxon>
        <taxon>Pseudomonadaceae</taxon>
        <taxon>Entomomonas</taxon>
    </lineage>
</organism>
<gene>
    <name evidence="1" type="ORF">DM558_12340</name>
</gene>